<proteinExistence type="predicted"/>
<dbReference type="InterPro" id="IPR000182">
    <property type="entry name" value="GNAT_dom"/>
</dbReference>
<name>A0A059NWW6_9BACI</name>
<dbReference type="Proteomes" id="UP000028868">
    <property type="component" value="Unassembled WGS sequence"/>
</dbReference>
<feature type="domain" description="N-acetyltransferase" evidence="1">
    <location>
        <begin position="1"/>
        <end position="155"/>
    </location>
</feature>
<dbReference type="RefSeq" id="WP_035507674.1">
    <property type="nucleotide sequence ID" value="NZ_CCDH010000001.1"/>
</dbReference>
<organism evidence="2 3">
    <name type="scientific">Halobacillus karajensis</name>
    <dbReference type="NCBI Taxonomy" id="195088"/>
    <lineage>
        <taxon>Bacteria</taxon>
        <taxon>Bacillati</taxon>
        <taxon>Bacillota</taxon>
        <taxon>Bacilli</taxon>
        <taxon>Bacillales</taxon>
        <taxon>Bacillaceae</taxon>
        <taxon>Halobacillus</taxon>
    </lineage>
</organism>
<dbReference type="EMBL" id="CCDI010000001">
    <property type="protein sequence ID" value="CDQ23011.1"/>
    <property type="molecule type" value="Genomic_DNA"/>
</dbReference>
<dbReference type="CDD" id="cd04301">
    <property type="entry name" value="NAT_SF"/>
    <property type="match status" value="1"/>
</dbReference>
<dbReference type="Gene3D" id="3.40.630.30">
    <property type="match status" value="2"/>
</dbReference>
<dbReference type="GO" id="GO:0016747">
    <property type="term" value="F:acyltransferase activity, transferring groups other than amino-acyl groups"/>
    <property type="evidence" value="ECO:0007669"/>
    <property type="project" value="InterPro"/>
</dbReference>
<dbReference type="PROSITE" id="PS51186">
    <property type="entry name" value="GNAT"/>
    <property type="match status" value="1"/>
</dbReference>
<comment type="caution">
    <text evidence="2">The sequence shown here is derived from an EMBL/GenBank/DDBJ whole genome shotgun (WGS) entry which is preliminary data.</text>
</comment>
<evidence type="ECO:0000259" key="1">
    <source>
        <dbReference type="PROSITE" id="PS51186"/>
    </source>
</evidence>
<sequence>MTVRHYQPGDENQIQELFKKTFGQDRPLQSWKWKFTDNPKSSHPFILLYDEEDVILGHISLWVTEAYINGKVSKIGLRADTMVDPDARGKGIYKKLNDALLEEAKKANIDYLYGFPAPKAKELFLRYTGAHHMTDMPRWLFVQQPLSLLSAKLKPLAFFKPLDKLYKYFRGPKETEGDYTFKEIHECDEAFDELAAKTKNQASAMVVRDAAYLNWRYHQHPDYTYQMYGLYKENQLKGYVVTRKEEGKFTNGFIVDWLTTSANLWAPLLTRAMKSLHDADLIQTWCLEHSPPVESLKKQGFFHKDSPMPLVGKEVDERTIGFENPEKWFITPGDVDSF</sequence>
<evidence type="ECO:0000313" key="2">
    <source>
        <dbReference type="EMBL" id="CDQ23011.1"/>
    </source>
</evidence>
<reference evidence="2 3" key="2">
    <citation type="submission" date="2014-05" db="EMBL/GenBank/DDBJ databases">
        <title>Draft genome sequence of Halobacillus karajensis HK-03.</title>
        <authorList>
            <person name="Khelaifia S."/>
            <person name="Croce O."/>
            <person name="Lagier J.C."/>
            <person name="Raoult D."/>
        </authorList>
    </citation>
    <scope>NUCLEOTIDE SEQUENCE [LARGE SCALE GENOMIC DNA]</scope>
    <source>
        <strain evidence="2 3">HD-03</strain>
    </source>
</reference>
<evidence type="ECO:0000313" key="3">
    <source>
        <dbReference type="Proteomes" id="UP000028868"/>
    </source>
</evidence>
<dbReference type="InterPro" id="IPR016181">
    <property type="entry name" value="Acyl_CoA_acyltransferase"/>
</dbReference>
<accession>A0A059NWW6</accession>
<keyword evidence="3" id="KW-1185">Reference proteome</keyword>
<reference evidence="3" key="1">
    <citation type="submission" date="2014-03" db="EMBL/GenBank/DDBJ databases">
        <authorList>
            <person name="Urmite Genomes U."/>
        </authorList>
    </citation>
    <scope>NUCLEOTIDE SEQUENCE [LARGE SCALE GENOMIC DNA]</scope>
    <source>
        <strain evidence="3">HD-03</strain>
    </source>
</reference>
<protein>
    <submittedName>
        <fullName evidence="2">Acetyltransferase involved in intracellular survival</fullName>
    </submittedName>
</protein>
<dbReference type="Pfam" id="PF13527">
    <property type="entry name" value="Acetyltransf_9"/>
    <property type="match status" value="1"/>
</dbReference>
<dbReference type="AlphaFoldDB" id="A0A059NWW6"/>
<dbReference type="SUPFAM" id="SSF55729">
    <property type="entry name" value="Acyl-CoA N-acyltransferases (Nat)"/>
    <property type="match status" value="1"/>
</dbReference>
<gene>
    <name evidence="2" type="ORF">BN983_01230</name>
</gene>